<evidence type="ECO:0000313" key="10">
    <source>
        <dbReference type="EMBL" id="RMX61044.1"/>
    </source>
</evidence>
<feature type="binding site" evidence="8">
    <location>
        <position position="240"/>
    </location>
    <ligand>
        <name>Zn(2+)</name>
        <dbReference type="ChEBI" id="CHEBI:29105"/>
        <note>catalytic</note>
    </ligand>
</feature>
<feature type="transmembrane region" description="Helical" evidence="9">
    <location>
        <begin position="242"/>
        <end position="263"/>
    </location>
</feature>
<evidence type="ECO:0000256" key="8">
    <source>
        <dbReference type="PIRSR" id="PIRSR608901-2"/>
    </source>
</evidence>
<dbReference type="GO" id="GO:0016020">
    <property type="term" value="C:membrane"/>
    <property type="evidence" value="ECO:0007669"/>
    <property type="project" value="UniProtKB-SubCell"/>
</dbReference>
<dbReference type="EC" id="3.5.1.-" evidence="9"/>
<organism evidence="10 11">
    <name type="scientific">Pocillopora damicornis</name>
    <name type="common">Cauliflower coral</name>
    <name type="synonym">Millepora damicornis</name>
    <dbReference type="NCBI Taxonomy" id="46731"/>
    <lineage>
        <taxon>Eukaryota</taxon>
        <taxon>Metazoa</taxon>
        <taxon>Cnidaria</taxon>
        <taxon>Anthozoa</taxon>
        <taxon>Hexacorallia</taxon>
        <taxon>Scleractinia</taxon>
        <taxon>Astrocoeniina</taxon>
        <taxon>Pocilloporidae</taxon>
        <taxon>Pocillopora</taxon>
    </lineage>
</organism>
<keyword evidence="3 9" id="KW-0812">Transmembrane</keyword>
<keyword evidence="11" id="KW-1185">Reference proteome</keyword>
<feature type="transmembrane region" description="Helical" evidence="9">
    <location>
        <begin position="93"/>
        <end position="111"/>
    </location>
</feature>
<dbReference type="PANTHER" id="PTHR46139:SF3">
    <property type="entry name" value="ALKALINE CERAMIDASE"/>
    <property type="match status" value="1"/>
</dbReference>
<dbReference type="Proteomes" id="UP000275408">
    <property type="component" value="Unassembled WGS sequence"/>
</dbReference>
<keyword evidence="5 9" id="KW-1133">Transmembrane helix</keyword>
<comment type="cofactor">
    <cofactor evidence="8">
        <name>Zn(2+)</name>
        <dbReference type="ChEBI" id="CHEBI:29105"/>
    </cofactor>
</comment>
<protein>
    <recommendedName>
        <fullName evidence="9">Alkaline ceramidase</fullName>
        <ecNumber evidence="9">3.5.1.-</ecNumber>
    </recommendedName>
</protein>
<dbReference type="OrthoDB" id="187171at2759"/>
<proteinExistence type="inferred from homology"/>
<dbReference type="PANTHER" id="PTHR46139">
    <property type="entry name" value="ALKALINE CERAMIDASE"/>
    <property type="match status" value="1"/>
</dbReference>
<feature type="binding site" evidence="8">
    <location>
        <position position="110"/>
    </location>
    <ligand>
        <name>Zn(2+)</name>
        <dbReference type="ChEBI" id="CHEBI:29105"/>
        <note>catalytic</note>
    </ligand>
</feature>
<feature type="transmembrane region" description="Helical" evidence="9">
    <location>
        <begin position="57"/>
        <end position="81"/>
    </location>
</feature>
<keyword evidence="8" id="KW-0862">Zinc</keyword>
<feature type="transmembrane region" description="Helical" evidence="9">
    <location>
        <begin position="205"/>
        <end position="222"/>
    </location>
</feature>
<evidence type="ECO:0000256" key="7">
    <source>
        <dbReference type="PIRSR" id="PIRSR608901-1"/>
    </source>
</evidence>
<evidence type="ECO:0000313" key="11">
    <source>
        <dbReference type="Proteomes" id="UP000275408"/>
    </source>
</evidence>
<comment type="similarity">
    <text evidence="2 9">Belongs to the alkaline ceramidase family.</text>
</comment>
<feature type="transmembrane region" description="Helical" evidence="9">
    <location>
        <begin position="123"/>
        <end position="142"/>
    </location>
</feature>
<dbReference type="GO" id="GO:0046872">
    <property type="term" value="F:metal ion binding"/>
    <property type="evidence" value="ECO:0007669"/>
    <property type="project" value="UniProtKB-KW"/>
</dbReference>
<evidence type="ECO:0000256" key="1">
    <source>
        <dbReference type="ARBA" id="ARBA00004141"/>
    </source>
</evidence>
<feature type="binding site" evidence="8">
    <location>
        <position position="244"/>
    </location>
    <ligand>
        <name>Zn(2+)</name>
        <dbReference type="ChEBI" id="CHEBI:29105"/>
        <note>catalytic</note>
    </ligand>
</feature>
<evidence type="ECO:0000256" key="4">
    <source>
        <dbReference type="ARBA" id="ARBA00022801"/>
    </source>
</evidence>
<keyword evidence="7" id="KW-0106">Calcium</keyword>
<comment type="caution">
    <text evidence="9">Lacks conserved residue(s) required for the propagation of feature annotation.</text>
</comment>
<dbReference type="Pfam" id="PF05875">
    <property type="entry name" value="Ceramidase"/>
    <property type="match status" value="1"/>
</dbReference>
<keyword evidence="4 9" id="KW-0378">Hydrolase</keyword>
<evidence type="ECO:0000256" key="9">
    <source>
        <dbReference type="RuleBase" id="RU364079"/>
    </source>
</evidence>
<evidence type="ECO:0000256" key="2">
    <source>
        <dbReference type="ARBA" id="ARBA00009780"/>
    </source>
</evidence>
<feature type="binding site" evidence="7">
    <location>
        <position position="16"/>
    </location>
    <ligand>
        <name>Ca(2+)</name>
        <dbReference type="ChEBI" id="CHEBI:29108"/>
    </ligand>
</feature>
<evidence type="ECO:0000256" key="5">
    <source>
        <dbReference type="ARBA" id="ARBA00022989"/>
    </source>
</evidence>
<comment type="function">
    <text evidence="9">Hydrolyzes the sphingolipid ceramide into sphingosine and free fatty acid.</text>
</comment>
<reference evidence="10 11" key="1">
    <citation type="journal article" date="2018" name="Sci. Rep.">
        <title>Comparative analysis of the Pocillopora damicornis genome highlights role of immune system in coral evolution.</title>
        <authorList>
            <person name="Cunning R."/>
            <person name="Bay R.A."/>
            <person name="Gillette P."/>
            <person name="Baker A.C."/>
            <person name="Traylor-Knowles N."/>
        </authorList>
    </citation>
    <scope>NUCLEOTIDE SEQUENCE [LARGE SCALE GENOMIC DNA]</scope>
    <source>
        <strain evidence="10">RSMAS</strain>
        <tissue evidence="10">Whole animal</tissue>
    </source>
</reference>
<evidence type="ECO:0000256" key="3">
    <source>
        <dbReference type="ARBA" id="ARBA00022692"/>
    </source>
</evidence>
<dbReference type="EMBL" id="RCHS01000085">
    <property type="protein sequence ID" value="RMX61044.1"/>
    <property type="molecule type" value="Genomic_DNA"/>
</dbReference>
<feature type="binding site" evidence="7">
    <location>
        <position position="18"/>
    </location>
    <ligand>
        <name>Ca(2+)</name>
        <dbReference type="ChEBI" id="CHEBI:29108"/>
    </ligand>
</feature>
<evidence type="ECO:0000256" key="6">
    <source>
        <dbReference type="ARBA" id="ARBA00023136"/>
    </source>
</evidence>
<keyword evidence="7" id="KW-0479">Metal-binding</keyword>
<gene>
    <name evidence="10" type="ORF">pdam_00007539</name>
</gene>
<keyword evidence="6 9" id="KW-0472">Membrane</keyword>
<accession>A0A3M6V5Q1</accession>
<sequence length="300" mass="34484">MLAHFARGSSDVDWCESNYAHVTFIAEFYNTVRQISDFEFTIERDVGQQRCIPNSSAIFYVSTIFFYNPSFAVLQSSLYLFRPYSKYVCSGINIIWVLFVVIGLSSAYFHATLSLVGQLLDELAILWVLMVALALWTPKWMLALSPFGGDRETFQYAVLGLSLVCTWLGFIYPVANAFVLMAFGAPFLFMLFAELKRCKDLKVKRLGFACVGWWFVAVVFWINDRAFCDVWRSVSFPYLHCAWHILIFIACYTGCVLGSYFYAATEFPQLRPALSFWPRWSCEWGVPYVMLKGVPMEENP</sequence>
<comment type="subcellular location">
    <subcellularLocation>
        <location evidence="1">Membrane</location>
        <topology evidence="1">Multi-pass membrane protein</topology>
    </subcellularLocation>
</comment>
<dbReference type="InterPro" id="IPR008901">
    <property type="entry name" value="ACER"/>
</dbReference>
<dbReference type="GO" id="GO:0046514">
    <property type="term" value="P:ceramide catabolic process"/>
    <property type="evidence" value="ECO:0007669"/>
    <property type="project" value="TreeGrafter"/>
</dbReference>
<feature type="binding site" evidence="7">
    <location>
        <position position="14"/>
    </location>
    <ligand>
        <name>Ca(2+)</name>
        <dbReference type="ChEBI" id="CHEBI:29108"/>
    </ligand>
</feature>
<feature type="binding site" evidence="7">
    <location>
        <position position="27"/>
    </location>
    <ligand>
        <name>Ca(2+)</name>
        <dbReference type="ChEBI" id="CHEBI:29108"/>
    </ligand>
</feature>
<dbReference type="STRING" id="46731.A0A3M6V5Q1"/>
<feature type="binding site" evidence="7">
    <location>
        <position position="13"/>
    </location>
    <ligand>
        <name>Ca(2+)</name>
        <dbReference type="ChEBI" id="CHEBI:29108"/>
    </ligand>
</feature>
<name>A0A3M6V5Q1_POCDA</name>
<dbReference type="AlphaFoldDB" id="A0A3M6V5Q1"/>
<feature type="transmembrane region" description="Helical" evidence="9">
    <location>
        <begin position="177"/>
        <end position="193"/>
    </location>
</feature>
<comment type="caution">
    <text evidence="10">The sequence shown here is derived from an EMBL/GenBank/DDBJ whole genome shotgun (WGS) entry which is preliminary data.</text>
</comment>
<keyword evidence="9" id="KW-0443">Lipid metabolism</keyword>
<dbReference type="GO" id="GO:0016811">
    <property type="term" value="F:hydrolase activity, acting on carbon-nitrogen (but not peptide) bonds, in linear amides"/>
    <property type="evidence" value="ECO:0007669"/>
    <property type="project" value="InterPro"/>
</dbReference>